<proteinExistence type="predicted"/>
<feature type="region of interest" description="Disordered" evidence="4">
    <location>
        <begin position="416"/>
        <end position="486"/>
    </location>
</feature>
<dbReference type="InterPro" id="IPR001965">
    <property type="entry name" value="Znf_PHD"/>
</dbReference>
<dbReference type="InParanoid" id="A0A7M7HMV4"/>
<dbReference type="GeneID" id="105443560"/>
<keyword evidence="1" id="KW-0479">Metal-binding</keyword>
<dbReference type="InterPro" id="IPR011011">
    <property type="entry name" value="Znf_FYVE_PHD"/>
</dbReference>
<feature type="compositionally biased region" description="Low complexity" evidence="4">
    <location>
        <begin position="451"/>
        <end position="461"/>
    </location>
</feature>
<protein>
    <recommendedName>
        <fullName evidence="5">Zinc finger PHD-type domain-containing protein</fullName>
    </recommendedName>
</protein>
<feature type="region of interest" description="Disordered" evidence="4">
    <location>
        <begin position="133"/>
        <end position="202"/>
    </location>
</feature>
<evidence type="ECO:0000256" key="1">
    <source>
        <dbReference type="ARBA" id="ARBA00022723"/>
    </source>
</evidence>
<dbReference type="Gene3D" id="3.30.40.10">
    <property type="entry name" value="Zinc/RING finger domain, C3HC4 (zinc finger)"/>
    <property type="match status" value="1"/>
</dbReference>
<feature type="compositionally biased region" description="Acidic residues" evidence="4">
    <location>
        <begin position="470"/>
        <end position="479"/>
    </location>
</feature>
<evidence type="ECO:0000256" key="4">
    <source>
        <dbReference type="SAM" id="MobiDB-lite"/>
    </source>
</evidence>
<keyword evidence="3" id="KW-0862">Zinc</keyword>
<evidence type="ECO:0000313" key="6">
    <source>
        <dbReference type="EnsemblMetazoa" id="XP_011675168"/>
    </source>
</evidence>
<dbReference type="InterPro" id="IPR013083">
    <property type="entry name" value="Znf_RING/FYVE/PHD"/>
</dbReference>
<dbReference type="AlphaFoldDB" id="A0A7M7HMV4"/>
<accession>A0A7M7HMV4</accession>
<feature type="compositionally biased region" description="Polar residues" evidence="4">
    <location>
        <begin position="416"/>
        <end position="433"/>
    </location>
</feature>
<keyword evidence="2" id="KW-0863">Zinc-finger</keyword>
<organism evidence="6 7">
    <name type="scientific">Strongylocentrotus purpuratus</name>
    <name type="common">Purple sea urchin</name>
    <dbReference type="NCBI Taxonomy" id="7668"/>
    <lineage>
        <taxon>Eukaryota</taxon>
        <taxon>Metazoa</taxon>
        <taxon>Echinodermata</taxon>
        <taxon>Eleutherozoa</taxon>
        <taxon>Echinozoa</taxon>
        <taxon>Echinoidea</taxon>
        <taxon>Euechinoidea</taxon>
        <taxon>Echinacea</taxon>
        <taxon>Camarodonta</taxon>
        <taxon>Echinidea</taxon>
        <taxon>Strongylocentrotidae</taxon>
        <taxon>Strongylocentrotus</taxon>
    </lineage>
</organism>
<dbReference type="InterPro" id="IPR046496">
    <property type="entry name" value="DUF6589"/>
</dbReference>
<reference evidence="7" key="1">
    <citation type="submission" date="2015-02" db="EMBL/GenBank/DDBJ databases">
        <title>Genome sequencing for Strongylocentrotus purpuratus.</title>
        <authorList>
            <person name="Murali S."/>
            <person name="Liu Y."/>
            <person name="Vee V."/>
            <person name="English A."/>
            <person name="Wang M."/>
            <person name="Skinner E."/>
            <person name="Han Y."/>
            <person name="Muzny D.M."/>
            <person name="Worley K.C."/>
            <person name="Gibbs R.A."/>
        </authorList>
    </citation>
    <scope>NUCLEOTIDE SEQUENCE</scope>
</reference>
<dbReference type="SMART" id="SM00249">
    <property type="entry name" value="PHD"/>
    <property type="match status" value="1"/>
</dbReference>
<dbReference type="EnsemblMetazoa" id="XM_011676866">
    <property type="protein sequence ID" value="XP_011675168"/>
    <property type="gene ID" value="LOC105443560"/>
</dbReference>
<feature type="compositionally biased region" description="Low complexity" evidence="4">
    <location>
        <begin position="133"/>
        <end position="161"/>
    </location>
</feature>
<dbReference type="RefSeq" id="XP_011675168.2">
    <property type="nucleotide sequence ID" value="XM_011676866.2"/>
</dbReference>
<dbReference type="OrthoDB" id="5952546at2759"/>
<dbReference type="KEGG" id="spu:105443560"/>
<evidence type="ECO:0000256" key="3">
    <source>
        <dbReference type="ARBA" id="ARBA00022833"/>
    </source>
</evidence>
<keyword evidence="7" id="KW-1185">Reference proteome</keyword>
<evidence type="ECO:0000256" key="2">
    <source>
        <dbReference type="ARBA" id="ARBA00022771"/>
    </source>
</evidence>
<dbReference type="SUPFAM" id="SSF57903">
    <property type="entry name" value="FYVE/PHD zinc finger"/>
    <property type="match status" value="1"/>
</dbReference>
<dbReference type="GO" id="GO:0008270">
    <property type="term" value="F:zinc ion binding"/>
    <property type="evidence" value="ECO:0007669"/>
    <property type="project" value="UniProtKB-KW"/>
</dbReference>
<reference evidence="6" key="2">
    <citation type="submission" date="2021-01" db="UniProtKB">
        <authorList>
            <consortium name="EnsemblMetazoa"/>
        </authorList>
    </citation>
    <scope>IDENTIFICATION</scope>
</reference>
<evidence type="ECO:0000313" key="7">
    <source>
        <dbReference type="Proteomes" id="UP000007110"/>
    </source>
</evidence>
<dbReference type="Proteomes" id="UP000007110">
    <property type="component" value="Unassembled WGS sequence"/>
</dbReference>
<evidence type="ECO:0000259" key="5">
    <source>
        <dbReference type="SMART" id="SM00249"/>
    </source>
</evidence>
<sequence>MASTCSICANKILATKDRFTLSSNLIGYTVTDVSRSSGKVTGRRSLAEVLKNHWGVRVPLSNSNSNSKEDEHSYSLDLDALYFCRACRSTLSSATTKRHEFNVALSQLYDESAPTASIGRELRELITTMTGALSISTPSSTSSGARSRTPCGQKRSTSTTSQRSPLKKPRFSRSTGSSRPNQKKKDPRHTVGGCQCQENESPSSQQQVTKLAAIKYVRMGKYGLAMKLLKRKSTAFTRTVQKIVENATRAEIRNICKESTGSVWRSSTEGKKLQSFQSFSWKKALSEARQQCPFLHAAIMGAATANRKSDRLSRGSSGIARHVRPAVGAIFGMLAFMGNPKTMRLLQEFIGIELWLSNCGRETFRRLNGLGMSTFMDRTATCIDTMIKESDRDILEKKKELEACEAIPAQETELAISSGSSDAAETNQVESSISSNKADGKKSKGKKSKSTPENPEETTSTGRTDKSPDNLDETMDDSLPDGTEPAKIGYTIVFDNASQMMHDRYNRGHKNNKELNMVKAYAAFDRVPSYLLSDTPPTANDILQIDPLLYLPNDSDEALLREEYTVIVSRILTQLMPCFQRFAEHVKNHIPHPYFKESKQKSKIVPLGVLMKDEAKIYDMVDILQSYHDLVPYQDGEPVTTVLYGDGVRCERARDALNSRRNATNSFDRLEGLHPTIQERHKRGLLLEDTYKLLYDVRSSMDVGTLSFIKEKYGRSFKPDKVIHAFDSGTELLQLSTEAYVVAAACLHVEIDDPSKMPKDLPEGDEGLLYFQDVVELVVEIAFEYLDKPEVAVQHVEEPESEIHVYPYCICHTDIEDDMLFCENPSCRRGSWFHLSCMNMTLEDVPEDKYYCSIECSQASQKKKE</sequence>
<dbReference type="Pfam" id="PF20231">
    <property type="entry name" value="DUF6589"/>
    <property type="match status" value="1"/>
</dbReference>
<dbReference type="OMA" id="CANKILA"/>
<name>A0A7M7HMV4_STRPU</name>
<feature type="domain" description="Zinc finger PHD-type" evidence="5">
    <location>
        <begin position="808"/>
        <end position="856"/>
    </location>
</feature>